<dbReference type="HOGENOM" id="CLU_2178055_0_0_4"/>
<protein>
    <submittedName>
        <fullName evidence="1">Uncharacterized protein</fullName>
    </submittedName>
</protein>
<gene>
    <name evidence="1" type="ordered locus">AXYL_01344</name>
</gene>
<dbReference type="Proteomes" id="UP000006876">
    <property type="component" value="Chromosome"/>
</dbReference>
<dbReference type="EMBL" id="CP002287">
    <property type="protein sequence ID" value="ADP14682.1"/>
    <property type="molecule type" value="Genomic_DNA"/>
</dbReference>
<accession>E3HPJ7</accession>
<evidence type="ECO:0000313" key="2">
    <source>
        <dbReference type="Proteomes" id="UP000006876"/>
    </source>
</evidence>
<dbReference type="AlphaFoldDB" id="E3HPJ7"/>
<organism evidence="1 2">
    <name type="scientific">Achromobacter xylosoxidans (strain A8)</name>
    <dbReference type="NCBI Taxonomy" id="762376"/>
    <lineage>
        <taxon>Bacteria</taxon>
        <taxon>Pseudomonadati</taxon>
        <taxon>Pseudomonadota</taxon>
        <taxon>Betaproteobacteria</taxon>
        <taxon>Burkholderiales</taxon>
        <taxon>Alcaligenaceae</taxon>
        <taxon>Achromobacter</taxon>
    </lineage>
</organism>
<proteinExistence type="predicted"/>
<evidence type="ECO:0000313" key="1">
    <source>
        <dbReference type="EMBL" id="ADP14682.1"/>
    </source>
</evidence>
<dbReference type="KEGG" id="axy:AXYL_01344"/>
<sequence>MAAALAVPAFGASPGKPNLDEYGLEREPLCSYALPESLKALQKELPSGEYVQTAGWKAEIYVNRDRRTWTLVGTRLGPDEDPDEMCPLARGVGDYRTQKWYQAYFAQRK</sequence>
<name>E3HPJ7_ACHXA</name>
<reference evidence="1 2" key="1">
    <citation type="journal article" date="2011" name="J. Bacteriol.">
        <title>Complete genome sequence of the haloaromatic acid-degrading bacterium Achromobacter xylosoxidans A8.</title>
        <authorList>
            <person name="Strnad H."/>
            <person name="Ridl J."/>
            <person name="Paces J."/>
            <person name="Kolar M."/>
            <person name="Vlcek C."/>
            <person name="Paces V."/>
        </authorList>
    </citation>
    <scope>NUCLEOTIDE SEQUENCE [LARGE SCALE GENOMIC DNA]</scope>
    <source>
        <strain evidence="1 2">A8</strain>
    </source>
</reference>